<evidence type="ECO:0000313" key="1">
    <source>
        <dbReference type="EMBL" id="CAG8601443.1"/>
    </source>
</evidence>
<feature type="non-terminal residue" evidence="1">
    <location>
        <position position="1"/>
    </location>
</feature>
<dbReference type="AlphaFoldDB" id="A0A9N9GH21"/>
<accession>A0A9N9GH21</accession>
<proteinExistence type="predicted"/>
<reference evidence="1" key="1">
    <citation type="submission" date="2021-06" db="EMBL/GenBank/DDBJ databases">
        <authorList>
            <person name="Kallberg Y."/>
            <person name="Tangrot J."/>
            <person name="Rosling A."/>
        </authorList>
    </citation>
    <scope>NUCLEOTIDE SEQUENCE</scope>
    <source>
        <strain evidence="1">MA453B</strain>
    </source>
</reference>
<protein>
    <submittedName>
        <fullName evidence="1">9869_t:CDS:1</fullName>
    </submittedName>
</protein>
<evidence type="ECO:0000313" key="2">
    <source>
        <dbReference type="Proteomes" id="UP000789405"/>
    </source>
</evidence>
<gene>
    <name evidence="1" type="ORF">DERYTH_LOCUS7663</name>
</gene>
<name>A0A9N9GH21_9GLOM</name>
<sequence>QLGSMTIMSFTTNSEFYMSFCSSEKESTYAISIINSLQTQLHASKYGQS</sequence>
<comment type="caution">
    <text evidence="1">The sequence shown here is derived from an EMBL/GenBank/DDBJ whole genome shotgun (WGS) entry which is preliminary data.</text>
</comment>
<dbReference type="EMBL" id="CAJVPY010003775">
    <property type="protein sequence ID" value="CAG8601443.1"/>
    <property type="molecule type" value="Genomic_DNA"/>
</dbReference>
<dbReference type="Proteomes" id="UP000789405">
    <property type="component" value="Unassembled WGS sequence"/>
</dbReference>
<keyword evidence="2" id="KW-1185">Reference proteome</keyword>
<organism evidence="1 2">
    <name type="scientific">Dentiscutata erythropus</name>
    <dbReference type="NCBI Taxonomy" id="1348616"/>
    <lineage>
        <taxon>Eukaryota</taxon>
        <taxon>Fungi</taxon>
        <taxon>Fungi incertae sedis</taxon>
        <taxon>Mucoromycota</taxon>
        <taxon>Glomeromycotina</taxon>
        <taxon>Glomeromycetes</taxon>
        <taxon>Diversisporales</taxon>
        <taxon>Gigasporaceae</taxon>
        <taxon>Dentiscutata</taxon>
    </lineage>
</organism>